<protein>
    <submittedName>
        <fullName evidence="1">General stress protein</fullName>
    </submittedName>
</protein>
<evidence type="ECO:0000313" key="1">
    <source>
        <dbReference type="EMBL" id="GAE36527.1"/>
    </source>
</evidence>
<dbReference type="Gene3D" id="3.40.30.10">
    <property type="entry name" value="Glutaredoxin"/>
    <property type="match status" value="1"/>
</dbReference>
<comment type="caution">
    <text evidence="1">The sequence shown here is derived from an EMBL/GenBank/DDBJ whole genome shotgun (WGS) entry which is preliminary data.</text>
</comment>
<gene>
    <name evidence="1" type="ORF">JCM9157_3720</name>
</gene>
<dbReference type="OrthoDB" id="677051at2"/>
<reference evidence="1 2" key="1">
    <citation type="journal article" date="2014" name="Genome Announc.">
        <title>Draft Genome Sequences of Three Alkaliphilic Bacillus Strains, Bacillus wakoensis JCM 9140T, Bacillus akibai JCM 9157T, and Bacillus hemicellulosilyticus JCM 9152T.</title>
        <authorList>
            <person name="Yuki M."/>
            <person name="Oshima K."/>
            <person name="Suda W."/>
            <person name="Oshida Y."/>
            <person name="Kitamura K."/>
            <person name="Iida T."/>
            <person name="Hattori M."/>
            <person name="Ohkuma M."/>
        </authorList>
    </citation>
    <scope>NUCLEOTIDE SEQUENCE [LARGE SCALE GENOMIC DNA]</scope>
    <source>
        <strain evidence="1 2">JCM 9157</strain>
    </source>
</reference>
<dbReference type="RefSeq" id="WP_035666561.1">
    <property type="nucleotide sequence ID" value="NZ_BAUV01000036.1"/>
</dbReference>
<dbReference type="Pfam" id="PF11009">
    <property type="entry name" value="BrxC"/>
    <property type="match status" value="1"/>
</dbReference>
<dbReference type="SUPFAM" id="SSF52833">
    <property type="entry name" value="Thioredoxin-like"/>
    <property type="match status" value="1"/>
</dbReference>
<evidence type="ECO:0000313" key="2">
    <source>
        <dbReference type="Proteomes" id="UP000018896"/>
    </source>
</evidence>
<dbReference type="Proteomes" id="UP000018896">
    <property type="component" value="Unassembled WGS sequence"/>
</dbReference>
<keyword evidence="2" id="KW-1185">Reference proteome</keyword>
<dbReference type="InterPro" id="IPR036249">
    <property type="entry name" value="Thioredoxin-like_sf"/>
</dbReference>
<dbReference type="NCBIfam" id="TIGR04019">
    <property type="entry name" value="B_thiol_YtxJ"/>
    <property type="match status" value="1"/>
</dbReference>
<dbReference type="EMBL" id="BAUV01000036">
    <property type="protein sequence ID" value="GAE36527.1"/>
    <property type="molecule type" value="Genomic_DNA"/>
</dbReference>
<dbReference type="eggNOG" id="COG3118">
    <property type="taxonomic scope" value="Bacteria"/>
</dbReference>
<dbReference type="AlphaFoldDB" id="W4QXA2"/>
<organism evidence="1 2">
    <name type="scientific">Halalkalibacter akibai (strain ATCC 43226 / DSM 21942 / CIP 109018 / JCM 9157 / 1139)</name>
    <name type="common">Bacillus akibai</name>
    <dbReference type="NCBI Taxonomy" id="1236973"/>
    <lineage>
        <taxon>Bacteria</taxon>
        <taxon>Bacillati</taxon>
        <taxon>Bacillota</taxon>
        <taxon>Bacilli</taxon>
        <taxon>Bacillales</taxon>
        <taxon>Bacillaceae</taxon>
        <taxon>Halalkalibacter</taxon>
    </lineage>
</organism>
<name>W4QXA2_HALA3</name>
<accession>W4QXA2</accession>
<dbReference type="InterPro" id="IPR022551">
    <property type="entry name" value="BrxC"/>
</dbReference>
<proteinExistence type="predicted"/>
<dbReference type="STRING" id="1236973.JCM9157_3720"/>
<sequence length="108" mass="12335">MILLETLEDWGNLYEATQNKTVILLKHSTTCPVSAAAYDEFQDFQEEHSNLEFALVKVIEHRPVSNAIAEQLGVKHESPQCFIIKDKQVIWVDSHWKITAKNLKNAVS</sequence>